<evidence type="ECO:0000313" key="2">
    <source>
        <dbReference type="Proteomes" id="UP000828390"/>
    </source>
</evidence>
<dbReference type="EMBL" id="JAIWYP010000003">
    <property type="protein sequence ID" value="KAH3848470.1"/>
    <property type="molecule type" value="Genomic_DNA"/>
</dbReference>
<dbReference type="AlphaFoldDB" id="A0A9D4KYX4"/>
<dbReference type="Proteomes" id="UP000828390">
    <property type="component" value="Unassembled WGS sequence"/>
</dbReference>
<organism evidence="1 2">
    <name type="scientific">Dreissena polymorpha</name>
    <name type="common">Zebra mussel</name>
    <name type="synonym">Mytilus polymorpha</name>
    <dbReference type="NCBI Taxonomy" id="45954"/>
    <lineage>
        <taxon>Eukaryota</taxon>
        <taxon>Metazoa</taxon>
        <taxon>Spiralia</taxon>
        <taxon>Lophotrochozoa</taxon>
        <taxon>Mollusca</taxon>
        <taxon>Bivalvia</taxon>
        <taxon>Autobranchia</taxon>
        <taxon>Heteroconchia</taxon>
        <taxon>Euheterodonta</taxon>
        <taxon>Imparidentia</taxon>
        <taxon>Neoheterodontei</taxon>
        <taxon>Myida</taxon>
        <taxon>Dreissenoidea</taxon>
        <taxon>Dreissenidae</taxon>
        <taxon>Dreissena</taxon>
    </lineage>
</organism>
<keyword evidence="2" id="KW-1185">Reference proteome</keyword>
<gene>
    <name evidence="1" type="ORF">DPMN_090835</name>
</gene>
<reference evidence="1" key="2">
    <citation type="submission" date="2020-11" db="EMBL/GenBank/DDBJ databases">
        <authorList>
            <person name="McCartney M.A."/>
            <person name="Auch B."/>
            <person name="Kono T."/>
            <person name="Mallez S."/>
            <person name="Becker A."/>
            <person name="Gohl D.M."/>
            <person name="Silverstein K.A.T."/>
            <person name="Koren S."/>
            <person name="Bechman K.B."/>
            <person name="Herman A."/>
            <person name="Abrahante J.E."/>
            <person name="Garbe J."/>
        </authorList>
    </citation>
    <scope>NUCLEOTIDE SEQUENCE</scope>
    <source>
        <strain evidence="1">Duluth1</strain>
        <tissue evidence="1">Whole animal</tissue>
    </source>
</reference>
<name>A0A9D4KYX4_DREPO</name>
<protein>
    <submittedName>
        <fullName evidence="1">Uncharacterized protein</fullName>
    </submittedName>
</protein>
<evidence type="ECO:0000313" key="1">
    <source>
        <dbReference type="EMBL" id="KAH3848470.1"/>
    </source>
</evidence>
<sequence length="57" mass="6430">MVGDSILYWAGAYAPERGYEVGGSVAVSWHGIRVMQWTDFQHSLQLKLMFSFPPPQS</sequence>
<proteinExistence type="predicted"/>
<accession>A0A9D4KYX4</accession>
<reference evidence="1" key="1">
    <citation type="journal article" date="2019" name="bioRxiv">
        <title>The Genome of the Zebra Mussel, Dreissena polymorpha: A Resource for Invasive Species Research.</title>
        <authorList>
            <person name="McCartney M.A."/>
            <person name="Auch B."/>
            <person name="Kono T."/>
            <person name="Mallez S."/>
            <person name="Zhang Y."/>
            <person name="Obille A."/>
            <person name="Becker A."/>
            <person name="Abrahante J.E."/>
            <person name="Garbe J."/>
            <person name="Badalamenti J.P."/>
            <person name="Herman A."/>
            <person name="Mangelson H."/>
            <person name="Liachko I."/>
            <person name="Sullivan S."/>
            <person name="Sone E.D."/>
            <person name="Koren S."/>
            <person name="Silverstein K.A.T."/>
            <person name="Beckman K.B."/>
            <person name="Gohl D.M."/>
        </authorList>
    </citation>
    <scope>NUCLEOTIDE SEQUENCE</scope>
    <source>
        <strain evidence="1">Duluth1</strain>
        <tissue evidence="1">Whole animal</tissue>
    </source>
</reference>
<comment type="caution">
    <text evidence="1">The sequence shown here is derived from an EMBL/GenBank/DDBJ whole genome shotgun (WGS) entry which is preliminary data.</text>
</comment>